<proteinExistence type="predicted"/>
<keyword evidence="4" id="KW-1185">Reference proteome</keyword>
<dbReference type="OrthoDB" id="1495672at2"/>
<protein>
    <recommendedName>
        <fullName evidence="2">2TM domain-containing protein</fullName>
    </recommendedName>
</protein>
<organism evidence="3 4">
    <name type="scientific">Flagellimonas nanhaiensis</name>
    <dbReference type="NCBI Taxonomy" id="2292706"/>
    <lineage>
        <taxon>Bacteria</taxon>
        <taxon>Pseudomonadati</taxon>
        <taxon>Bacteroidota</taxon>
        <taxon>Flavobacteriia</taxon>
        <taxon>Flavobacteriales</taxon>
        <taxon>Flavobacteriaceae</taxon>
        <taxon>Flagellimonas</taxon>
    </lineage>
</organism>
<dbReference type="InterPro" id="IPR025698">
    <property type="entry name" value="2TM_dom"/>
</dbReference>
<feature type="transmembrane region" description="Helical" evidence="1">
    <location>
        <begin position="21"/>
        <end position="38"/>
    </location>
</feature>
<evidence type="ECO:0000313" key="3">
    <source>
        <dbReference type="EMBL" id="RDY61181.1"/>
    </source>
</evidence>
<keyword evidence="1" id="KW-1133">Transmembrane helix</keyword>
<dbReference type="Pfam" id="PF13239">
    <property type="entry name" value="2TM"/>
    <property type="match status" value="1"/>
</dbReference>
<gene>
    <name evidence="3" type="ORF">DX873_03155</name>
</gene>
<dbReference type="EMBL" id="QTJX01000001">
    <property type="protein sequence ID" value="RDY61181.1"/>
    <property type="molecule type" value="Genomic_DNA"/>
</dbReference>
<feature type="domain" description="2TM" evidence="2">
    <location>
        <begin position="9"/>
        <end position="100"/>
    </location>
</feature>
<keyword evidence="1" id="KW-0812">Transmembrane</keyword>
<comment type="caution">
    <text evidence="3">The sequence shown here is derived from an EMBL/GenBank/DDBJ whole genome shotgun (WGS) entry which is preliminary data.</text>
</comment>
<evidence type="ECO:0000259" key="2">
    <source>
        <dbReference type="Pfam" id="PF13239"/>
    </source>
</evidence>
<evidence type="ECO:0000313" key="4">
    <source>
        <dbReference type="Proteomes" id="UP000261828"/>
    </source>
</evidence>
<sequence length="112" mass="14018">MGSDGIKYEKARKRVKELKDFYRHIKVFVIINGLFYLLKSQILNPYIPEEFQFESYYYDWVDINVLIWGIILALHAIYLYRNKLPYLKQWEERQIRKYMERDKSEMDKYRYK</sequence>
<dbReference type="Proteomes" id="UP000261828">
    <property type="component" value="Unassembled WGS sequence"/>
</dbReference>
<feature type="transmembrane region" description="Helical" evidence="1">
    <location>
        <begin position="58"/>
        <end position="80"/>
    </location>
</feature>
<accession>A0A371JTP5</accession>
<name>A0A371JTP5_9FLAO</name>
<keyword evidence="1" id="KW-0472">Membrane</keyword>
<dbReference type="AlphaFoldDB" id="A0A371JTP5"/>
<dbReference type="RefSeq" id="WP_116183065.1">
    <property type="nucleotide sequence ID" value="NZ_QTJX01000001.1"/>
</dbReference>
<reference evidence="3 4" key="1">
    <citation type="submission" date="2018-08" db="EMBL/GenBank/DDBJ databases">
        <title>Muricauda nanhaiensis sp. nov., isolated from seawater of the South China Sea.</title>
        <authorList>
            <person name="Dang Y."/>
        </authorList>
    </citation>
    <scope>NUCLEOTIDE SEQUENCE [LARGE SCALE GENOMIC DNA]</scope>
    <source>
        <strain evidence="3 4">SM1704</strain>
    </source>
</reference>
<evidence type="ECO:0000256" key="1">
    <source>
        <dbReference type="SAM" id="Phobius"/>
    </source>
</evidence>